<comment type="caution">
    <text evidence="7">The sequence shown here is derived from an EMBL/GenBank/DDBJ whole genome shotgun (WGS) entry which is preliminary data.</text>
</comment>
<dbReference type="EC" id="3.2.1.52" evidence="3"/>
<dbReference type="GO" id="GO:0009254">
    <property type="term" value="P:peptidoglycan turnover"/>
    <property type="evidence" value="ECO:0007669"/>
    <property type="project" value="TreeGrafter"/>
</dbReference>
<comment type="similarity">
    <text evidence="2">Belongs to the glycosyl hydrolase 3 family.</text>
</comment>
<keyword evidence="5 7" id="KW-0326">Glycosidase</keyword>
<dbReference type="RefSeq" id="WP_206782244.1">
    <property type="nucleotide sequence ID" value="NZ_CM125968.1"/>
</dbReference>
<evidence type="ECO:0000256" key="4">
    <source>
        <dbReference type="ARBA" id="ARBA00022801"/>
    </source>
</evidence>
<dbReference type="InterPro" id="IPR050226">
    <property type="entry name" value="NagZ_Beta-hexosaminidase"/>
</dbReference>
<evidence type="ECO:0000256" key="3">
    <source>
        <dbReference type="ARBA" id="ARBA00012663"/>
    </source>
</evidence>
<dbReference type="InterPro" id="IPR017853">
    <property type="entry name" value="GH"/>
</dbReference>
<sequence>MKKKYTAFFLLILIIAAGVFLAFSFSNEKAKPVVQNEIDHKIKKASSEAISKETFNEQSEIEQLVADMTIDEKIGQMMVVGFQSSELDEHAKKMIEDYHVGGIILFDRNMDNPKQVATLNQNLQKLALEQEHQIPLIISVDQEGGQIVRMKEKVSPIPSQQELGKQSDEIKVYESAYHNAQELNAMGFNVNFAPVLDLSETDTRSFGTDPQKAAVFSKQVIKGFHDGNITGALKHFPGHGRTTVDPHVETSAVKVSSEELENQDIYPFANMIDTVDYNQFFVMVTHVKYPAYDKENPASVSPIIINDLLREKLGYQGLVVTDDLEMGAVNKYFTYGDLGAKAVGAGVDLLLVCHTFENQEKVFRGIKNAVEAGQISEERLDEAVKRILSYKQQAMNREIANPQKAERLVGK</sequence>
<dbReference type="PANTHER" id="PTHR30480:SF13">
    <property type="entry name" value="BETA-HEXOSAMINIDASE"/>
    <property type="match status" value="1"/>
</dbReference>
<dbReference type="GeneID" id="93681456"/>
<name>A0A8I1MED1_9BACI</name>
<dbReference type="SUPFAM" id="SSF51445">
    <property type="entry name" value="(Trans)glycosidases"/>
    <property type="match status" value="1"/>
</dbReference>
<dbReference type="GO" id="GO:0004563">
    <property type="term" value="F:beta-N-acetylhexosaminidase activity"/>
    <property type="evidence" value="ECO:0007669"/>
    <property type="project" value="UniProtKB-EC"/>
</dbReference>
<evidence type="ECO:0000256" key="1">
    <source>
        <dbReference type="ARBA" id="ARBA00001231"/>
    </source>
</evidence>
<keyword evidence="4 7" id="KW-0378">Hydrolase</keyword>
<dbReference type="PANTHER" id="PTHR30480">
    <property type="entry name" value="BETA-HEXOSAMINIDASE-RELATED"/>
    <property type="match status" value="1"/>
</dbReference>
<evidence type="ECO:0000256" key="5">
    <source>
        <dbReference type="ARBA" id="ARBA00023295"/>
    </source>
</evidence>
<accession>A0A8I1MED1</accession>
<dbReference type="Pfam" id="PF00933">
    <property type="entry name" value="Glyco_hydro_3"/>
    <property type="match status" value="1"/>
</dbReference>
<feature type="domain" description="Glycoside hydrolase family 3 N-terminal" evidence="6">
    <location>
        <begin position="69"/>
        <end position="389"/>
    </location>
</feature>
<comment type="catalytic activity">
    <reaction evidence="1">
        <text>Hydrolysis of terminal non-reducing N-acetyl-D-hexosamine residues in N-acetyl-beta-D-hexosaminides.</text>
        <dbReference type="EC" id="3.2.1.52"/>
    </reaction>
</comment>
<organism evidence="7 8">
    <name type="scientific">Priestia flexa</name>
    <dbReference type="NCBI Taxonomy" id="86664"/>
    <lineage>
        <taxon>Bacteria</taxon>
        <taxon>Bacillati</taxon>
        <taxon>Bacillota</taxon>
        <taxon>Bacilli</taxon>
        <taxon>Bacillales</taxon>
        <taxon>Bacillaceae</taxon>
        <taxon>Priestia</taxon>
    </lineage>
</organism>
<dbReference type="NCBIfam" id="NF003740">
    <property type="entry name" value="PRK05337.1"/>
    <property type="match status" value="1"/>
</dbReference>
<evidence type="ECO:0000313" key="7">
    <source>
        <dbReference type="EMBL" id="MBN8250870.1"/>
    </source>
</evidence>
<evidence type="ECO:0000259" key="6">
    <source>
        <dbReference type="Pfam" id="PF00933"/>
    </source>
</evidence>
<dbReference type="Gene3D" id="3.20.20.300">
    <property type="entry name" value="Glycoside hydrolase, family 3, N-terminal domain"/>
    <property type="match status" value="1"/>
</dbReference>
<dbReference type="GO" id="GO:0005975">
    <property type="term" value="P:carbohydrate metabolic process"/>
    <property type="evidence" value="ECO:0007669"/>
    <property type="project" value="InterPro"/>
</dbReference>
<proteinExistence type="inferred from homology"/>
<gene>
    <name evidence="7" type="primary">nagZ</name>
    <name evidence="7" type="ORF">JF537_04665</name>
</gene>
<evidence type="ECO:0000256" key="2">
    <source>
        <dbReference type="ARBA" id="ARBA00005336"/>
    </source>
</evidence>
<reference evidence="7" key="1">
    <citation type="submission" date="2020-12" db="EMBL/GenBank/DDBJ databases">
        <title>PHA producing bacteria isolated from mangrove.</title>
        <authorList>
            <person name="Zheng W."/>
            <person name="Yu S."/>
            <person name="Huang Y."/>
        </authorList>
    </citation>
    <scope>NUCLEOTIDE SEQUENCE</scope>
    <source>
        <strain evidence="7">GN22-4</strain>
    </source>
</reference>
<dbReference type="EMBL" id="JAEMWV010000002">
    <property type="protein sequence ID" value="MBN8250870.1"/>
    <property type="molecule type" value="Genomic_DNA"/>
</dbReference>
<dbReference type="InterPro" id="IPR036962">
    <property type="entry name" value="Glyco_hydro_3_N_sf"/>
</dbReference>
<dbReference type="AlphaFoldDB" id="A0A8I1MED1"/>
<dbReference type="InterPro" id="IPR001764">
    <property type="entry name" value="Glyco_hydro_3_N"/>
</dbReference>
<protein>
    <recommendedName>
        <fullName evidence="3">beta-N-acetylhexosaminidase</fullName>
        <ecNumber evidence="3">3.2.1.52</ecNumber>
    </recommendedName>
</protein>
<evidence type="ECO:0000313" key="8">
    <source>
        <dbReference type="Proteomes" id="UP000664578"/>
    </source>
</evidence>
<dbReference type="Proteomes" id="UP000664578">
    <property type="component" value="Unassembled WGS sequence"/>
</dbReference>